<dbReference type="SUPFAM" id="SSF48403">
    <property type="entry name" value="Ankyrin repeat"/>
    <property type="match status" value="1"/>
</dbReference>
<dbReference type="EMBL" id="MU866359">
    <property type="protein sequence ID" value="KAK4173218.1"/>
    <property type="molecule type" value="Genomic_DNA"/>
</dbReference>
<evidence type="ECO:0000256" key="3">
    <source>
        <dbReference type="PROSITE-ProRule" id="PRU00023"/>
    </source>
</evidence>
<evidence type="ECO:0000313" key="5">
    <source>
        <dbReference type="Proteomes" id="UP001302321"/>
    </source>
</evidence>
<proteinExistence type="predicted"/>
<reference evidence="4" key="1">
    <citation type="journal article" date="2023" name="Mol. Phylogenet. Evol.">
        <title>Genome-scale phylogeny and comparative genomics of the fungal order Sordariales.</title>
        <authorList>
            <person name="Hensen N."/>
            <person name="Bonometti L."/>
            <person name="Westerberg I."/>
            <person name="Brannstrom I.O."/>
            <person name="Guillou S."/>
            <person name="Cros-Aarteil S."/>
            <person name="Calhoun S."/>
            <person name="Haridas S."/>
            <person name="Kuo A."/>
            <person name="Mondo S."/>
            <person name="Pangilinan J."/>
            <person name="Riley R."/>
            <person name="LaButti K."/>
            <person name="Andreopoulos B."/>
            <person name="Lipzen A."/>
            <person name="Chen C."/>
            <person name="Yan M."/>
            <person name="Daum C."/>
            <person name="Ng V."/>
            <person name="Clum A."/>
            <person name="Steindorff A."/>
            <person name="Ohm R.A."/>
            <person name="Martin F."/>
            <person name="Silar P."/>
            <person name="Natvig D.O."/>
            <person name="Lalanne C."/>
            <person name="Gautier V."/>
            <person name="Ament-Velasquez S.L."/>
            <person name="Kruys A."/>
            <person name="Hutchinson M.I."/>
            <person name="Powell A.J."/>
            <person name="Barry K."/>
            <person name="Miller A.N."/>
            <person name="Grigoriev I.V."/>
            <person name="Debuchy R."/>
            <person name="Gladieux P."/>
            <person name="Hiltunen Thoren M."/>
            <person name="Johannesson H."/>
        </authorList>
    </citation>
    <scope>NUCLEOTIDE SEQUENCE</scope>
    <source>
        <strain evidence="4">CBS 892.96</strain>
    </source>
</reference>
<dbReference type="PANTHER" id="PTHR24123:SF33">
    <property type="entry name" value="PROTEIN HOS4"/>
    <property type="match status" value="1"/>
</dbReference>
<keyword evidence="2 3" id="KW-0040">ANK repeat</keyword>
<dbReference type="InterPro" id="IPR036770">
    <property type="entry name" value="Ankyrin_rpt-contain_sf"/>
</dbReference>
<accession>A0AAN6W1K3</accession>
<keyword evidence="5" id="KW-1185">Reference proteome</keyword>
<name>A0AAN6W1K3_9PEZI</name>
<feature type="repeat" description="ANK" evidence="3">
    <location>
        <begin position="206"/>
        <end position="241"/>
    </location>
</feature>
<dbReference type="PROSITE" id="PS50297">
    <property type="entry name" value="ANK_REP_REGION"/>
    <property type="match status" value="4"/>
</dbReference>
<dbReference type="Pfam" id="PF12796">
    <property type="entry name" value="Ank_2"/>
    <property type="match status" value="4"/>
</dbReference>
<feature type="repeat" description="ANK" evidence="3">
    <location>
        <begin position="310"/>
        <end position="342"/>
    </location>
</feature>
<dbReference type="Gene3D" id="1.25.40.20">
    <property type="entry name" value="Ankyrin repeat-containing domain"/>
    <property type="match status" value="2"/>
</dbReference>
<organism evidence="4 5">
    <name type="scientific">Triangularia setosa</name>
    <dbReference type="NCBI Taxonomy" id="2587417"/>
    <lineage>
        <taxon>Eukaryota</taxon>
        <taxon>Fungi</taxon>
        <taxon>Dikarya</taxon>
        <taxon>Ascomycota</taxon>
        <taxon>Pezizomycotina</taxon>
        <taxon>Sordariomycetes</taxon>
        <taxon>Sordariomycetidae</taxon>
        <taxon>Sordariales</taxon>
        <taxon>Podosporaceae</taxon>
        <taxon>Triangularia</taxon>
    </lineage>
</organism>
<evidence type="ECO:0000256" key="1">
    <source>
        <dbReference type="ARBA" id="ARBA00022737"/>
    </source>
</evidence>
<feature type="repeat" description="ANK" evidence="3">
    <location>
        <begin position="279"/>
        <end position="309"/>
    </location>
</feature>
<comment type="caution">
    <text evidence="4">The sequence shown here is derived from an EMBL/GenBank/DDBJ whole genome shotgun (WGS) entry which is preliminary data.</text>
</comment>
<dbReference type="Proteomes" id="UP001302321">
    <property type="component" value="Unassembled WGS sequence"/>
</dbReference>
<sequence length="518" mass="56384">MPPIQPRGVGPTESFVFPKGHVKDNLRTFFRACELGSTRYVDQCLKSLSPAGRVPLLNYSSSSKNRSKALHLAARAGHNDIVRLLLETGAQVDVTSEKDVTPLACAAASGQSGTLQILLEHGADPHRLMEEGLTIISHVARSDVVRGQADTIAILLEQGVDPNATDETPKRSALNWACSQGNLAVVKILLDPNIGAVKPDEVLGDDGWTALHFAARCQVLAGKDVTQYLIRAGMDQTVGDVDGWLPLHYAAKHANVVTLGYLVHQKPGLSELIEVKTDTGGTPLHCACDEGEAIKWLLRHGADVNAQDDEGDTPLGLSSYDGIGDSVKILLLAGANPKVQNEEKRTALHWAARGGALNAGRELLNKCPAILHIKDEKNLSAMHLAIRKFEPTFAEMLLDEFYPEYATNLDGDLTAVHEVSGETPLISAVRRFQVGVVEKLLKLGAEIEVKDKSGKTPLMYASRARKHSEKLVGMLLDHQAAEKAKEAVEQEKGDDKYPIEFHQMLQFLKTVLEEQEKE</sequence>
<dbReference type="PANTHER" id="PTHR24123">
    <property type="entry name" value="ANKYRIN REPEAT-CONTAINING"/>
    <property type="match status" value="1"/>
</dbReference>
<dbReference type="InterPro" id="IPR002110">
    <property type="entry name" value="Ankyrin_rpt"/>
</dbReference>
<gene>
    <name evidence="4" type="ORF">QBC36DRAFT_60439</name>
</gene>
<dbReference type="PRINTS" id="PR01415">
    <property type="entry name" value="ANKYRIN"/>
</dbReference>
<protein>
    <submittedName>
        <fullName evidence="4">Ankyrin repeat-containing domain protein</fullName>
    </submittedName>
</protein>
<feature type="repeat" description="ANK" evidence="3">
    <location>
        <begin position="420"/>
        <end position="452"/>
    </location>
</feature>
<feature type="repeat" description="ANK" evidence="3">
    <location>
        <begin position="98"/>
        <end position="130"/>
    </location>
</feature>
<dbReference type="AlphaFoldDB" id="A0AAN6W1K3"/>
<dbReference type="PROSITE" id="PS50088">
    <property type="entry name" value="ANK_REPEAT"/>
    <property type="match status" value="6"/>
</dbReference>
<reference evidence="4" key="2">
    <citation type="submission" date="2023-05" db="EMBL/GenBank/DDBJ databases">
        <authorList>
            <consortium name="Lawrence Berkeley National Laboratory"/>
            <person name="Steindorff A."/>
            <person name="Hensen N."/>
            <person name="Bonometti L."/>
            <person name="Westerberg I."/>
            <person name="Brannstrom I.O."/>
            <person name="Guillou S."/>
            <person name="Cros-Aarteil S."/>
            <person name="Calhoun S."/>
            <person name="Haridas S."/>
            <person name="Kuo A."/>
            <person name="Mondo S."/>
            <person name="Pangilinan J."/>
            <person name="Riley R."/>
            <person name="Labutti K."/>
            <person name="Andreopoulos B."/>
            <person name="Lipzen A."/>
            <person name="Chen C."/>
            <person name="Yanf M."/>
            <person name="Daum C."/>
            <person name="Ng V."/>
            <person name="Clum A."/>
            <person name="Ohm R."/>
            <person name="Martin F."/>
            <person name="Silar P."/>
            <person name="Natvig D."/>
            <person name="Lalanne C."/>
            <person name="Gautier V."/>
            <person name="Ament-Velasquez S.L."/>
            <person name="Kruys A."/>
            <person name="Hutchinson M.I."/>
            <person name="Powell A.J."/>
            <person name="Barry K."/>
            <person name="Miller A.N."/>
            <person name="Grigoriev I.V."/>
            <person name="Debuchy R."/>
            <person name="Gladieux P."/>
            <person name="Thoren M.H."/>
            <person name="Johannesson H."/>
        </authorList>
    </citation>
    <scope>NUCLEOTIDE SEQUENCE</scope>
    <source>
        <strain evidence="4">CBS 892.96</strain>
    </source>
</reference>
<evidence type="ECO:0000313" key="4">
    <source>
        <dbReference type="EMBL" id="KAK4173218.1"/>
    </source>
</evidence>
<keyword evidence="1" id="KW-0677">Repeat</keyword>
<dbReference type="SMART" id="SM00248">
    <property type="entry name" value="ANK"/>
    <property type="match status" value="12"/>
</dbReference>
<dbReference type="InterPro" id="IPR051165">
    <property type="entry name" value="Multifunctional_ANK_Repeat"/>
</dbReference>
<feature type="repeat" description="ANK" evidence="3">
    <location>
        <begin position="65"/>
        <end position="97"/>
    </location>
</feature>
<evidence type="ECO:0000256" key="2">
    <source>
        <dbReference type="ARBA" id="ARBA00023043"/>
    </source>
</evidence>